<dbReference type="InterPro" id="IPR036390">
    <property type="entry name" value="WH_DNA-bd_sf"/>
</dbReference>
<protein>
    <submittedName>
        <fullName evidence="6">Transcriptional regulator, Crp-type</fullName>
    </submittedName>
</protein>
<keyword evidence="7" id="KW-1185">Reference proteome</keyword>
<dbReference type="InterPro" id="IPR036388">
    <property type="entry name" value="WH-like_DNA-bd_sf"/>
</dbReference>
<evidence type="ECO:0000256" key="1">
    <source>
        <dbReference type="ARBA" id="ARBA00023015"/>
    </source>
</evidence>
<evidence type="ECO:0000313" key="7">
    <source>
        <dbReference type="Proteomes" id="UP000663720"/>
    </source>
</evidence>
<dbReference type="GO" id="GO:0005829">
    <property type="term" value="C:cytosol"/>
    <property type="evidence" value="ECO:0007669"/>
    <property type="project" value="TreeGrafter"/>
</dbReference>
<accession>A0A975B3C8</accession>
<dbReference type="InterPro" id="IPR018335">
    <property type="entry name" value="Tscrpt_reg_HTH_Crp-type_CS"/>
</dbReference>
<dbReference type="PROSITE" id="PS00042">
    <property type="entry name" value="HTH_CRP_1"/>
    <property type="match status" value="1"/>
</dbReference>
<feature type="domain" description="Cyclic nucleotide-binding" evidence="4">
    <location>
        <begin position="7"/>
        <end position="127"/>
    </location>
</feature>
<dbReference type="KEGG" id="dli:dnl_02290"/>
<keyword evidence="1" id="KW-0805">Transcription regulation</keyword>
<dbReference type="CDD" id="cd00038">
    <property type="entry name" value="CAP_ED"/>
    <property type="match status" value="1"/>
</dbReference>
<dbReference type="SUPFAM" id="SSF46785">
    <property type="entry name" value="Winged helix' DNA-binding domain"/>
    <property type="match status" value="1"/>
</dbReference>
<keyword evidence="3" id="KW-0804">Transcription</keyword>
<dbReference type="PRINTS" id="PR00034">
    <property type="entry name" value="HTHCRP"/>
</dbReference>
<dbReference type="Gene3D" id="2.60.120.10">
    <property type="entry name" value="Jelly Rolls"/>
    <property type="match status" value="1"/>
</dbReference>
<proteinExistence type="predicted"/>
<dbReference type="AlphaFoldDB" id="A0A975B3C8"/>
<dbReference type="PRINTS" id="PR00103">
    <property type="entry name" value="CAMPKINASE"/>
</dbReference>
<evidence type="ECO:0000256" key="3">
    <source>
        <dbReference type="ARBA" id="ARBA00023163"/>
    </source>
</evidence>
<evidence type="ECO:0000259" key="5">
    <source>
        <dbReference type="PROSITE" id="PS51063"/>
    </source>
</evidence>
<dbReference type="Pfam" id="PF13545">
    <property type="entry name" value="HTH_Crp_2"/>
    <property type="match status" value="1"/>
</dbReference>
<dbReference type="SMART" id="SM00100">
    <property type="entry name" value="cNMP"/>
    <property type="match status" value="1"/>
</dbReference>
<dbReference type="InterPro" id="IPR050397">
    <property type="entry name" value="Env_Response_Regulators"/>
</dbReference>
<dbReference type="SUPFAM" id="SSF51206">
    <property type="entry name" value="cAMP-binding domain-like"/>
    <property type="match status" value="1"/>
</dbReference>
<keyword evidence="2" id="KW-0238">DNA-binding</keyword>
<evidence type="ECO:0000256" key="2">
    <source>
        <dbReference type="ARBA" id="ARBA00023125"/>
    </source>
</evidence>
<dbReference type="InterPro" id="IPR000595">
    <property type="entry name" value="cNMP-bd_dom"/>
</dbReference>
<dbReference type="RefSeq" id="WP_207689929.1">
    <property type="nucleotide sequence ID" value="NZ_CP061799.1"/>
</dbReference>
<dbReference type="InterPro" id="IPR018490">
    <property type="entry name" value="cNMP-bd_dom_sf"/>
</dbReference>
<dbReference type="GO" id="GO:0003700">
    <property type="term" value="F:DNA-binding transcription factor activity"/>
    <property type="evidence" value="ECO:0007669"/>
    <property type="project" value="InterPro"/>
</dbReference>
<dbReference type="PANTHER" id="PTHR24567:SF74">
    <property type="entry name" value="HTH-TYPE TRANSCRIPTIONAL REGULATOR ARCR"/>
    <property type="match status" value="1"/>
</dbReference>
<dbReference type="GO" id="GO:0003677">
    <property type="term" value="F:DNA binding"/>
    <property type="evidence" value="ECO:0007669"/>
    <property type="project" value="UniProtKB-KW"/>
</dbReference>
<evidence type="ECO:0000259" key="4">
    <source>
        <dbReference type="PROSITE" id="PS50042"/>
    </source>
</evidence>
<name>A0A975B3C8_9BACT</name>
<dbReference type="Gene3D" id="1.10.10.10">
    <property type="entry name" value="Winged helix-like DNA-binding domain superfamily/Winged helix DNA-binding domain"/>
    <property type="match status" value="1"/>
</dbReference>
<sequence length="214" mass="24282">MLKNTPLFSDISDDELKILQKVAVLKTFPKNTILFSEGDPSDSFYVVNKGKVNVGINDEEGREIILSMLGPGEYFGEMALLDGEPRCAFVMTKEKTQLFIISKKDFQTMLISNPEIMFNLLKGLQKRLREANRKIESLALMNVFGRVARLLTQLAGSKEEEIVITDKLTHQDIANMVGASREMVSRVLKDLANKGYISILKKRITIHKKLPYDW</sequence>
<dbReference type="SMART" id="SM00419">
    <property type="entry name" value="HTH_CRP"/>
    <property type="match status" value="1"/>
</dbReference>
<dbReference type="EMBL" id="CP061799">
    <property type="protein sequence ID" value="QTA78021.1"/>
    <property type="molecule type" value="Genomic_DNA"/>
</dbReference>
<dbReference type="PROSITE" id="PS50042">
    <property type="entry name" value="CNMP_BINDING_3"/>
    <property type="match status" value="1"/>
</dbReference>
<dbReference type="Pfam" id="PF00027">
    <property type="entry name" value="cNMP_binding"/>
    <property type="match status" value="1"/>
</dbReference>
<dbReference type="PROSITE" id="PS51063">
    <property type="entry name" value="HTH_CRP_2"/>
    <property type="match status" value="1"/>
</dbReference>
<feature type="domain" description="HTH crp-type" evidence="5">
    <location>
        <begin position="141"/>
        <end position="210"/>
    </location>
</feature>
<dbReference type="PANTHER" id="PTHR24567">
    <property type="entry name" value="CRP FAMILY TRANSCRIPTIONAL REGULATORY PROTEIN"/>
    <property type="match status" value="1"/>
</dbReference>
<dbReference type="CDD" id="cd00092">
    <property type="entry name" value="HTH_CRP"/>
    <property type="match status" value="1"/>
</dbReference>
<reference evidence="6" key="1">
    <citation type="journal article" date="2021" name="Microb. Physiol.">
        <title>Proteogenomic Insights into the Physiology of Marine, Sulfate-Reducing, Filamentous Desulfonema limicola and Desulfonema magnum.</title>
        <authorList>
            <person name="Schnaars V."/>
            <person name="Wohlbrand L."/>
            <person name="Scheve S."/>
            <person name="Hinrichs C."/>
            <person name="Reinhardt R."/>
            <person name="Rabus R."/>
        </authorList>
    </citation>
    <scope>NUCLEOTIDE SEQUENCE</scope>
    <source>
        <strain evidence="6">5ac10</strain>
    </source>
</reference>
<gene>
    <name evidence="6" type="ORF">dnl_02290</name>
</gene>
<organism evidence="6 7">
    <name type="scientific">Desulfonema limicola</name>
    <dbReference type="NCBI Taxonomy" id="45656"/>
    <lineage>
        <taxon>Bacteria</taxon>
        <taxon>Pseudomonadati</taxon>
        <taxon>Thermodesulfobacteriota</taxon>
        <taxon>Desulfobacteria</taxon>
        <taxon>Desulfobacterales</taxon>
        <taxon>Desulfococcaceae</taxon>
        <taxon>Desulfonema</taxon>
    </lineage>
</organism>
<dbReference type="InterPro" id="IPR012318">
    <property type="entry name" value="HTH_CRP"/>
</dbReference>
<dbReference type="InterPro" id="IPR014710">
    <property type="entry name" value="RmlC-like_jellyroll"/>
</dbReference>
<evidence type="ECO:0000313" key="6">
    <source>
        <dbReference type="EMBL" id="QTA78021.1"/>
    </source>
</evidence>
<dbReference type="Proteomes" id="UP000663720">
    <property type="component" value="Chromosome"/>
</dbReference>